<dbReference type="PROSITE" id="PS00671">
    <property type="entry name" value="D_2_HYDROXYACID_DH_3"/>
    <property type="match status" value="1"/>
</dbReference>
<evidence type="ECO:0000256" key="4">
    <source>
        <dbReference type="RuleBase" id="RU003719"/>
    </source>
</evidence>
<evidence type="ECO:0000259" key="5">
    <source>
        <dbReference type="Pfam" id="PF00389"/>
    </source>
</evidence>
<dbReference type="RefSeq" id="WP_132383491.1">
    <property type="nucleotide sequence ID" value="NZ_DAIQXH010000113.1"/>
</dbReference>
<dbReference type="SUPFAM" id="SSF51735">
    <property type="entry name" value="NAD(P)-binding Rossmann-fold domains"/>
    <property type="match status" value="1"/>
</dbReference>
<dbReference type="EMBL" id="SLZZ01000031">
    <property type="protein sequence ID" value="TCS75068.1"/>
    <property type="molecule type" value="Genomic_DNA"/>
</dbReference>
<dbReference type="GO" id="GO:0016616">
    <property type="term" value="F:oxidoreductase activity, acting on the CH-OH group of donors, NAD or NADP as acceptor"/>
    <property type="evidence" value="ECO:0007669"/>
    <property type="project" value="InterPro"/>
</dbReference>
<dbReference type="Pfam" id="PF02826">
    <property type="entry name" value="2-Hacid_dh_C"/>
    <property type="match status" value="1"/>
</dbReference>
<organism evidence="7 8">
    <name type="scientific">Muricomes intestini</name>
    <dbReference type="NCBI Taxonomy" id="1796634"/>
    <lineage>
        <taxon>Bacteria</taxon>
        <taxon>Bacillati</taxon>
        <taxon>Bacillota</taxon>
        <taxon>Clostridia</taxon>
        <taxon>Lachnospirales</taxon>
        <taxon>Lachnospiraceae</taxon>
        <taxon>Muricomes</taxon>
    </lineage>
</organism>
<name>A0A4R3K093_9FIRM</name>
<dbReference type="Proteomes" id="UP000295726">
    <property type="component" value="Unassembled WGS sequence"/>
</dbReference>
<dbReference type="OrthoDB" id="9805416at2"/>
<comment type="caution">
    <text evidence="7">The sequence shown here is derived from an EMBL/GenBank/DDBJ whole genome shotgun (WGS) entry which is preliminary data.</text>
</comment>
<gene>
    <name evidence="7" type="ORF">EDD59_13126</name>
</gene>
<proteinExistence type="inferred from homology"/>
<evidence type="ECO:0000256" key="3">
    <source>
        <dbReference type="ARBA" id="ARBA00023027"/>
    </source>
</evidence>
<keyword evidence="3" id="KW-0520">NAD</keyword>
<dbReference type="SUPFAM" id="SSF52283">
    <property type="entry name" value="Formate/glycerate dehydrogenase catalytic domain-like"/>
    <property type="match status" value="1"/>
</dbReference>
<dbReference type="InterPro" id="IPR029753">
    <property type="entry name" value="D-isomer_DH_CS"/>
</dbReference>
<dbReference type="Gene3D" id="3.40.50.720">
    <property type="entry name" value="NAD(P)-binding Rossmann-like Domain"/>
    <property type="match status" value="2"/>
</dbReference>
<sequence length="320" mass="35425">MAKKVLSTIPLFSERCKKAIKLLKNNGYEILEYHGDTVMTSDEIKALGADVCGVIAGCEEWNNALFNVYPELKVIARFGVGVDCIDLNAAKKHGVKVCNAKGMNCDSVGESTIMFALASLRNLVELCNTTKNGGWMRYAGSTLRGKTYGLVGFGAIAQYVAKLLQNFGVERILAYDVFQNKEAAEKLNVSFVGLDYLLRKSDLISLHIPENDETKRLIGEKELKSMKETAILINVARGPIIDQDALYRALNEKWIAAAAVDVFTVEPVEKDNPLLTLNNLICMPHQAADTYETFESVAYFDAQVIIDVMEGKEPANWLNR</sequence>
<keyword evidence="2 4" id="KW-0560">Oxidoreductase</keyword>
<keyword evidence="8" id="KW-1185">Reference proteome</keyword>
<reference evidence="7 8" key="1">
    <citation type="submission" date="2019-03" db="EMBL/GenBank/DDBJ databases">
        <title>Genomic Encyclopedia of Type Strains, Phase IV (KMG-IV): sequencing the most valuable type-strain genomes for metagenomic binning, comparative biology and taxonomic classification.</title>
        <authorList>
            <person name="Goeker M."/>
        </authorList>
    </citation>
    <scope>NUCLEOTIDE SEQUENCE [LARGE SCALE GENOMIC DNA]</scope>
    <source>
        <strain evidence="7 8">DSM 29489</strain>
    </source>
</reference>
<dbReference type="InterPro" id="IPR006140">
    <property type="entry name" value="D-isomer_DH_NAD-bd"/>
</dbReference>
<dbReference type="InterPro" id="IPR050418">
    <property type="entry name" value="D-iso_2-hydroxyacid_DH_PdxB"/>
</dbReference>
<dbReference type="PANTHER" id="PTHR43761:SF1">
    <property type="entry name" value="D-ISOMER SPECIFIC 2-HYDROXYACID DEHYDROGENASE CATALYTIC DOMAIN-CONTAINING PROTEIN-RELATED"/>
    <property type="match status" value="1"/>
</dbReference>
<evidence type="ECO:0000256" key="1">
    <source>
        <dbReference type="ARBA" id="ARBA00005854"/>
    </source>
</evidence>
<evidence type="ECO:0000256" key="2">
    <source>
        <dbReference type="ARBA" id="ARBA00023002"/>
    </source>
</evidence>
<accession>A0A4R3K093</accession>
<evidence type="ECO:0000259" key="6">
    <source>
        <dbReference type="Pfam" id="PF02826"/>
    </source>
</evidence>
<dbReference type="GO" id="GO:0051287">
    <property type="term" value="F:NAD binding"/>
    <property type="evidence" value="ECO:0007669"/>
    <property type="project" value="InterPro"/>
</dbReference>
<dbReference type="Pfam" id="PF00389">
    <property type="entry name" value="2-Hacid_dh"/>
    <property type="match status" value="1"/>
</dbReference>
<evidence type="ECO:0000313" key="8">
    <source>
        <dbReference type="Proteomes" id="UP000295726"/>
    </source>
</evidence>
<dbReference type="InterPro" id="IPR006139">
    <property type="entry name" value="D-isomer_2_OHA_DH_cat_dom"/>
</dbReference>
<dbReference type="CDD" id="cd12172">
    <property type="entry name" value="PGDH_like_2"/>
    <property type="match status" value="1"/>
</dbReference>
<dbReference type="InterPro" id="IPR036291">
    <property type="entry name" value="NAD(P)-bd_dom_sf"/>
</dbReference>
<feature type="domain" description="D-isomer specific 2-hydroxyacid dehydrogenase catalytic" evidence="5">
    <location>
        <begin position="12"/>
        <end position="319"/>
    </location>
</feature>
<evidence type="ECO:0000313" key="7">
    <source>
        <dbReference type="EMBL" id="TCS75068.1"/>
    </source>
</evidence>
<comment type="similarity">
    <text evidence="1 4">Belongs to the D-isomer specific 2-hydroxyacid dehydrogenase family.</text>
</comment>
<dbReference type="PANTHER" id="PTHR43761">
    <property type="entry name" value="D-ISOMER SPECIFIC 2-HYDROXYACID DEHYDROGENASE FAMILY PROTEIN (AFU_ORTHOLOGUE AFUA_1G13630)"/>
    <property type="match status" value="1"/>
</dbReference>
<feature type="domain" description="D-isomer specific 2-hydroxyacid dehydrogenase NAD-binding" evidence="6">
    <location>
        <begin position="113"/>
        <end position="287"/>
    </location>
</feature>
<protein>
    <submittedName>
        <fullName evidence="7">D-3-phosphoglycerate dehydrogenase</fullName>
    </submittedName>
</protein>
<dbReference type="AlphaFoldDB" id="A0A4R3K093"/>